<name>A0A918YX41_9GAMM</name>
<organism evidence="3 4">
    <name type="scientific">Vulcaniibacterium thermophilum</name>
    <dbReference type="NCBI Taxonomy" id="1169913"/>
    <lineage>
        <taxon>Bacteria</taxon>
        <taxon>Pseudomonadati</taxon>
        <taxon>Pseudomonadota</taxon>
        <taxon>Gammaproteobacteria</taxon>
        <taxon>Lysobacterales</taxon>
        <taxon>Lysobacteraceae</taxon>
        <taxon>Vulcaniibacterium</taxon>
    </lineage>
</organism>
<dbReference type="OrthoDB" id="9766687at2"/>
<feature type="repeat" description="TPR" evidence="2">
    <location>
        <begin position="38"/>
        <end position="71"/>
    </location>
</feature>
<reference evidence="3" key="1">
    <citation type="journal article" date="2014" name="Int. J. Syst. Evol. Microbiol.">
        <title>Complete genome sequence of Corynebacterium casei LMG S-19264T (=DSM 44701T), isolated from a smear-ripened cheese.</title>
        <authorList>
            <consortium name="US DOE Joint Genome Institute (JGI-PGF)"/>
            <person name="Walter F."/>
            <person name="Albersmeier A."/>
            <person name="Kalinowski J."/>
            <person name="Ruckert C."/>
        </authorList>
    </citation>
    <scope>NUCLEOTIDE SEQUENCE</scope>
    <source>
        <strain evidence="3">KCTC 32020</strain>
    </source>
</reference>
<keyword evidence="2" id="KW-0802">TPR repeat</keyword>
<dbReference type="RefSeq" id="WP_146474269.1">
    <property type="nucleotide sequence ID" value="NZ_BNCF01000001.1"/>
</dbReference>
<keyword evidence="4" id="KW-1185">Reference proteome</keyword>
<dbReference type="PROSITE" id="PS50005">
    <property type="entry name" value="TPR"/>
    <property type="match status" value="1"/>
</dbReference>
<dbReference type="AlphaFoldDB" id="A0A918YX41"/>
<dbReference type="InterPro" id="IPR027417">
    <property type="entry name" value="P-loop_NTPase"/>
</dbReference>
<dbReference type="PANTHER" id="PTHR12788:SF10">
    <property type="entry name" value="PROTEIN-TYROSINE SULFOTRANSFERASE"/>
    <property type="match status" value="1"/>
</dbReference>
<reference evidence="3" key="2">
    <citation type="submission" date="2020-09" db="EMBL/GenBank/DDBJ databases">
        <authorList>
            <person name="Sun Q."/>
            <person name="Kim S."/>
        </authorList>
    </citation>
    <scope>NUCLEOTIDE SEQUENCE</scope>
    <source>
        <strain evidence="3">KCTC 32020</strain>
    </source>
</reference>
<dbReference type="InterPro" id="IPR011990">
    <property type="entry name" value="TPR-like_helical_dom_sf"/>
</dbReference>
<dbReference type="InterPro" id="IPR019734">
    <property type="entry name" value="TPR_rpt"/>
</dbReference>
<dbReference type="PANTHER" id="PTHR12788">
    <property type="entry name" value="PROTEIN-TYROSINE SULFOTRANSFERASE 2"/>
    <property type="match status" value="1"/>
</dbReference>
<keyword evidence="1" id="KW-0808">Transferase</keyword>
<protein>
    <recommendedName>
        <fullName evidence="5">Sulfotransferase</fullName>
    </recommendedName>
</protein>
<proteinExistence type="predicted"/>
<dbReference type="Pfam" id="PF13469">
    <property type="entry name" value="Sulfotransfer_3"/>
    <property type="match status" value="1"/>
</dbReference>
<dbReference type="Gene3D" id="1.25.40.10">
    <property type="entry name" value="Tetratricopeptide repeat domain"/>
    <property type="match status" value="2"/>
</dbReference>
<dbReference type="EMBL" id="BNCF01000001">
    <property type="protein sequence ID" value="GHE25515.1"/>
    <property type="molecule type" value="Genomic_DNA"/>
</dbReference>
<dbReference type="InterPro" id="IPR026634">
    <property type="entry name" value="TPST-like"/>
</dbReference>
<evidence type="ECO:0000256" key="1">
    <source>
        <dbReference type="ARBA" id="ARBA00022679"/>
    </source>
</evidence>
<dbReference type="Proteomes" id="UP000636453">
    <property type="component" value="Unassembled WGS sequence"/>
</dbReference>
<comment type="caution">
    <text evidence="3">The sequence shown here is derived from an EMBL/GenBank/DDBJ whole genome shotgun (WGS) entry which is preliminary data.</text>
</comment>
<evidence type="ECO:0008006" key="5">
    <source>
        <dbReference type="Google" id="ProtNLM"/>
    </source>
</evidence>
<evidence type="ECO:0000256" key="2">
    <source>
        <dbReference type="PROSITE-ProRule" id="PRU00339"/>
    </source>
</evidence>
<sequence length="531" mass="58493">MNEVAAAYARAVGALNRGDWQEAGALADRLLRARPDHAGVHFVAGVAALQLQQMPRALGHLQKAVELNPQRADYLAQFARALAAGHLVRQAAEVAARALVLEPTDPLTLDTLGVVFTQANAHAQAARAFGRAAALAPDVASYRFNHATSLTFAGDIDAAEREYEACLALDARYWKAHLALSQLRRQSAERNHLDRLAALLAESGSEPAARLYLHLALAKEYEDLRDYPRAFEHLVAGKAAGGAGRGYTIERDKALFDALMRAFPTPAGVSGGAASREPIFVIGMPRTGTTLVDRILSSHPHVHSAGELPNFGVLLKRASGSRTPHLLDADTVERARSVDWARLGEAYVASTRPGTGHTPRFVDKLPHNFLYAGFIARALPNAKLVCLRRDPLDTCLSNFRQLFAQGSSYYDYSFDLLDTGRYYVLFERLMAHWRAVLPGRMLELRYEDLVDDQERETRRLLEFCELPWDDACLRFEHNPAPVATASAVQVREPLHRGSIGRWRRYGTQLGALRALLAAEGVAMDEAESRRV</sequence>
<dbReference type="SUPFAM" id="SSF48452">
    <property type="entry name" value="TPR-like"/>
    <property type="match status" value="1"/>
</dbReference>
<evidence type="ECO:0000313" key="4">
    <source>
        <dbReference type="Proteomes" id="UP000636453"/>
    </source>
</evidence>
<gene>
    <name evidence="3" type="ORF">GCM10007167_02570</name>
</gene>
<dbReference type="SUPFAM" id="SSF52540">
    <property type="entry name" value="P-loop containing nucleoside triphosphate hydrolases"/>
    <property type="match status" value="1"/>
</dbReference>
<dbReference type="SMART" id="SM00028">
    <property type="entry name" value="TPR"/>
    <property type="match status" value="5"/>
</dbReference>
<accession>A0A918YX41</accession>
<dbReference type="Gene3D" id="3.40.50.300">
    <property type="entry name" value="P-loop containing nucleotide triphosphate hydrolases"/>
    <property type="match status" value="1"/>
</dbReference>
<dbReference type="GO" id="GO:0008476">
    <property type="term" value="F:protein-tyrosine sulfotransferase activity"/>
    <property type="evidence" value="ECO:0007669"/>
    <property type="project" value="InterPro"/>
</dbReference>
<evidence type="ECO:0000313" key="3">
    <source>
        <dbReference type="EMBL" id="GHE25515.1"/>
    </source>
</evidence>